<dbReference type="SUPFAM" id="SSF53850">
    <property type="entry name" value="Periplasmic binding protein-like II"/>
    <property type="match status" value="1"/>
</dbReference>
<evidence type="ECO:0000256" key="1">
    <source>
        <dbReference type="ARBA" id="ARBA00009437"/>
    </source>
</evidence>
<dbReference type="Gene3D" id="3.40.190.290">
    <property type="match status" value="1"/>
</dbReference>
<keyword evidence="3" id="KW-0238">DNA-binding</keyword>
<name>A0A066RQC3_9GAMM</name>
<keyword evidence="2" id="KW-0805">Transcription regulation</keyword>
<keyword evidence="4" id="KW-0804">Transcription</keyword>
<accession>A0A066RQC3</accession>
<dbReference type="InterPro" id="IPR036388">
    <property type="entry name" value="WH-like_DNA-bd_sf"/>
</dbReference>
<sequence>MFVAVVEEGGFAQAGEKLFKTQPTVSHAIRKMEQSLEKSLFEVKGRKAMITPFGSSLLPQAKQLVQQSQMLERLAGSYQDKIIREVSVAIDTLYPYEGWQKTVMACKAHFPEVNLRFYETCLSRAYELLEDGTVQLAMTSKLPSNTLSQKVMTIRKVAVASGHHPLAKMDSLSVDDLVGHCQIVVMDGGLRSNTSTGWLGSQQRLTVSHFYAAKAAVEAGLGYAWLPEWMLAGTEAETWLKLPLRGGAEREIQLQLGYYPQYDNDAVIQFLCQQLCQNP</sequence>
<dbReference type="Proteomes" id="UP000027192">
    <property type="component" value="Unassembled WGS sequence"/>
</dbReference>
<dbReference type="PANTHER" id="PTHR30126:SF88">
    <property type="entry name" value="TRANSCRIPTIONAL REGULATOR-RELATED"/>
    <property type="match status" value="1"/>
</dbReference>
<dbReference type="PROSITE" id="PS50931">
    <property type="entry name" value="HTH_LYSR"/>
    <property type="match status" value="1"/>
</dbReference>
<keyword evidence="7" id="KW-1185">Reference proteome</keyword>
<dbReference type="STRING" id="1654360.EA58_12075"/>
<comment type="similarity">
    <text evidence="1">Belongs to the LysR transcriptional regulatory family.</text>
</comment>
<dbReference type="Pfam" id="PF00126">
    <property type="entry name" value="HTH_1"/>
    <property type="match status" value="1"/>
</dbReference>
<evidence type="ECO:0000313" key="6">
    <source>
        <dbReference type="EMBL" id="KDM91301.1"/>
    </source>
</evidence>
<evidence type="ECO:0000256" key="2">
    <source>
        <dbReference type="ARBA" id="ARBA00023015"/>
    </source>
</evidence>
<protein>
    <recommendedName>
        <fullName evidence="5">HTH lysR-type domain-containing protein</fullName>
    </recommendedName>
</protein>
<proteinExistence type="inferred from homology"/>
<comment type="caution">
    <text evidence="6">The sequence shown here is derived from an EMBL/GenBank/DDBJ whole genome shotgun (WGS) entry which is preliminary data.</text>
</comment>
<reference evidence="6 7" key="1">
    <citation type="submission" date="2014-04" db="EMBL/GenBank/DDBJ databases">
        <title>Draft genome sequence of Photobacterium halotolerans S2753: a solonamide, ngercheumicin and holomycin producer.</title>
        <authorList>
            <person name="Machado H.R."/>
            <person name="Gram L."/>
        </authorList>
    </citation>
    <scope>NUCLEOTIDE SEQUENCE [LARGE SCALE GENOMIC DNA]</scope>
    <source>
        <strain evidence="6 7">S2753</strain>
    </source>
</reference>
<dbReference type="SUPFAM" id="SSF46785">
    <property type="entry name" value="Winged helix' DNA-binding domain"/>
    <property type="match status" value="1"/>
</dbReference>
<dbReference type="Gene3D" id="1.10.10.10">
    <property type="entry name" value="Winged helix-like DNA-binding domain superfamily/Winged helix DNA-binding domain"/>
    <property type="match status" value="1"/>
</dbReference>
<dbReference type="InterPro" id="IPR005119">
    <property type="entry name" value="LysR_subst-bd"/>
</dbReference>
<evidence type="ECO:0000259" key="5">
    <source>
        <dbReference type="PROSITE" id="PS50931"/>
    </source>
</evidence>
<organism evidence="6 7">
    <name type="scientific">Photobacterium galatheae</name>
    <dbReference type="NCBI Taxonomy" id="1654360"/>
    <lineage>
        <taxon>Bacteria</taxon>
        <taxon>Pseudomonadati</taxon>
        <taxon>Pseudomonadota</taxon>
        <taxon>Gammaproteobacteria</taxon>
        <taxon>Vibrionales</taxon>
        <taxon>Vibrionaceae</taxon>
        <taxon>Photobacterium</taxon>
    </lineage>
</organism>
<evidence type="ECO:0000256" key="3">
    <source>
        <dbReference type="ARBA" id="ARBA00023125"/>
    </source>
</evidence>
<dbReference type="EMBL" id="JMIB01000023">
    <property type="protein sequence ID" value="KDM91301.1"/>
    <property type="molecule type" value="Genomic_DNA"/>
</dbReference>
<dbReference type="InterPro" id="IPR036390">
    <property type="entry name" value="WH_DNA-bd_sf"/>
</dbReference>
<dbReference type="PANTHER" id="PTHR30126">
    <property type="entry name" value="HTH-TYPE TRANSCRIPTIONAL REGULATOR"/>
    <property type="match status" value="1"/>
</dbReference>
<gene>
    <name evidence="6" type="ORF">EA58_12075</name>
</gene>
<evidence type="ECO:0000256" key="4">
    <source>
        <dbReference type="ARBA" id="ARBA00023163"/>
    </source>
</evidence>
<dbReference type="AlphaFoldDB" id="A0A066RQC3"/>
<dbReference type="CDD" id="cd05466">
    <property type="entry name" value="PBP2_LTTR_substrate"/>
    <property type="match status" value="1"/>
</dbReference>
<dbReference type="Pfam" id="PF03466">
    <property type="entry name" value="LysR_substrate"/>
    <property type="match status" value="1"/>
</dbReference>
<dbReference type="InterPro" id="IPR000847">
    <property type="entry name" value="LysR_HTH_N"/>
</dbReference>
<evidence type="ECO:0000313" key="7">
    <source>
        <dbReference type="Proteomes" id="UP000027192"/>
    </source>
</evidence>
<dbReference type="GO" id="GO:0003700">
    <property type="term" value="F:DNA-binding transcription factor activity"/>
    <property type="evidence" value="ECO:0007669"/>
    <property type="project" value="InterPro"/>
</dbReference>
<dbReference type="GO" id="GO:0000976">
    <property type="term" value="F:transcription cis-regulatory region binding"/>
    <property type="evidence" value="ECO:0007669"/>
    <property type="project" value="TreeGrafter"/>
</dbReference>
<feature type="domain" description="HTH lysR-type" evidence="5">
    <location>
        <begin position="1"/>
        <end position="51"/>
    </location>
</feature>